<evidence type="ECO:0000313" key="2">
    <source>
        <dbReference type="Proteomes" id="UP000548476"/>
    </source>
</evidence>
<sequence length="95" mass="10897">MPASQARVATDRASRYIKQLCSHFDKKADSEWDDHKGRTVFEFGTCDYAAETDALILRVEAADEELLGRTEYVVGDHLTRFGTRDELSVDWKREV</sequence>
<comment type="caution">
    <text evidence="1">The sequence shown here is derived from an EMBL/GenBank/DDBJ whole genome shotgun (WGS) entry which is preliminary data.</text>
</comment>
<evidence type="ECO:0008006" key="3">
    <source>
        <dbReference type="Google" id="ProtNLM"/>
    </source>
</evidence>
<proteinExistence type="predicted"/>
<dbReference type="Pfam" id="PF09981">
    <property type="entry name" value="DUF2218"/>
    <property type="match status" value="1"/>
</dbReference>
<protein>
    <recommendedName>
        <fullName evidence="3">DUF2218 domain-containing protein</fullName>
    </recommendedName>
</protein>
<keyword evidence="2" id="KW-1185">Reference proteome</keyword>
<organism evidence="1 2">
    <name type="scientific">Phytomonospora endophytica</name>
    <dbReference type="NCBI Taxonomy" id="714109"/>
    <lineage>
        <taxon>Bacteria</taxon>
        <taxon>Bacillati</taxon>
        <taxon>Actinomycetota</taxon>
        <taxon>Actinomycetes</taxon>
        <taxon>Micromonosporales</taxon>
        <taxon>Micromonosporaceae</taxon>
        <taxon>Phytomonospora</taxon>
    </lineage>
</organism>
<dbReference type="AlphaFoldDB" id="A0A841FPI6"/>
<reference evidence="1 2" key="1">
    <citation type="submission" date="2020-08" db="EMBL/GenBank/DDBJ databases">
        <title>Genomic Encyclopedia of Type Strains, Phase IV (KMG-IV): sequencing the most valuable type-strain genomes for metagenomic binning, comparative biology and taxonomic classification.</title>
        <authorList>
            <person name="Goeker M."/>
        </authorList>
    </citation>
    <scope>NUCLEOTIDE SEQUENCE [LARGE SCALE GENOMIC DNA]</scope>
    <source>
        <strain evidence="1 2">YIM 65646</strain>
    </source>
</reference>
<dbReference type="PIRSF" id="PIRSF028291">
    <property type="entry name" value="UCP028291"/>
    <property type="match status" value="1"/>
</dbReference>
<accession>A0A841FPI6</accession>
<dbReference type="Gene3D" id="3.30.310.50">
    <property type="entry name" value="Alpha-D-phosphohexomutase, C-terminal domain"/>
    <property type="match status" value="1"/>
</dbReference>
<dbReference type="InterPro" id="IPR014543">
    <property type="entry name" value="UCP028291"/>
</dbReference>
<dbReference type="RefSeq" id="WP_184792304.1">
    <property type="nucleotide sequence ID" value="NZ_BONT01000050.1"/>
</dbReference>
<name>A0A841FPI6_9ACTN</name>
<gene>
    <name evidence="1" type="ORF">HNR73_007112</name>
</gene>
<dbReference type="Proteomes" id="UP000548476">
    <property type="component" value="Unassembled WGS sequence"/>
</dbReference>
<evidence type="ECO:0000313" key="1">
    <source>
        <dbReference type="EMBL" id="MBB6039221.1"/>
    </source>
</evidence>
<dbReference type="EMBL" id="JACHGT010000020">
    <property type="protein sequence ID" value="MBB6039221.1"/>
    <property type="molecule type" value="Genomic_DNA"/>
</dbReference>